<accession>A0A644ZMP2</accession>
<keyword evidence="1" id="KW-0472">Membrane</keyword>
<reference evidence="2" key="1">
    <citation type="submission" date="2019-08" db="EMBL/GenBank/DDBJ databases">
        <authorList>
            <person name="Kucharzyk K."/>
            <person name="Murdoch R.W."/>
            <person name="Higgins S."/>
            <person name="Loffler F."/>
        </authorList>
    </citation>
    <scope>NUCLEOTIDE SEQUENCE</scope>
</reference>
<keyword evidence="1" id="KW-0812">Transmembrane</keyword>
<name>A0A644ZMP2_9ZZZZ</name>
<organism evidence="2">
    <name type="scientific">bioreactor metagenome</name>
    <dbReference type="NCBI Taxonomy" id="1076179"/>
    <lineage>
        <taxon>unclassified sequences</taxon>
        <taxon>metagenomes</taxon>
        <taxon>ecological metagenomes</taxon>
    </lineage>
</organism>
<evidence type="ECO:0000256" key="1">
    <source>
        <dbReference type="SAM" id="Phobius"/>
    </source>
</evidence>
<gene>
    <name evidence="2" type="ORF">SDC9_88872</name>
</gene>
<comment type="caution">
    <text evidence="2">The sequence shown here is derived from an EMBL/GenBank/DDBJ whole genome shotgun (WGS) entry which is preliminary data.</text>
</comment>
<sequence length="192" mass="21447">MQVSVLCQCIIGSGYFAQSRSRFGIHIGVEIREPQHVQGIPARCTDAAGVFLECLNGPMIIARLIVCFSQNALHLFTVTAGWIAAQVIQCYLLCRCILFLQQINFGSIIRSKFFVLQVVAKRKESFERFVISLLCIPYIRYIIGAVGLILAACFFERCKPDGCLFTVSCFHVSNCHAVQHVGPFRIGQLLQI</sequence>
<evidence type="ECO:0000313" key="2">
    <source>
        <dbReference type="EMBL" id="MPM42209.1"/>
    </source>
</evidence>
<protein>
    <submittedName>
        <fullName evidence="2">Uncharacterized protein</fullName>
    </submittedName>
</protein>
<keyword evidence="1" id="KW-1133">Transmembrane helix</keyword>
<dbReference type="EMBL" id="VSSQ01009644">
    <property type="protein sequence ID" value="MPM42209.1"/>
    <property type="molecule type" value="Genomic_DNA"/>
</dbReference>
<feature type="transmembrane region" description="Helical" evidence="1">
    <location>
        <begin position="129"/>
        <end position="155"/>
    </location>
</feature>
<proteinExistence type="predicted"/>
<dbReference type="AlphaFoldDB" id="A0A644ZMP2"/>